<dbReference type="Gramene" id="ONI31940">
    <property type="protein sequence ID" value="ONI31940"/>
    <property type="gene ID" value="PRUPE_1G340600"/>
</dbReference>
<dbReference type="EMBL" id="CM007651">
    <property type="protein sequence ID" value="ONI31940.1"/>
    <property type="molecule type" value="Genomic_DNA"/>
</dbReference>
<proteinExistence type="predicted"/>
<dbReference type="Proteomes" id="UP000006882">
    <property type="component" value="Chromosome G1"/>
</dbReference>
<evidence type="ECO:0000313" key="2">
    <source>
        <dbReference type="EMBL" id="ONI31940.1"/>
    </source>
</evidence>
<gene>
    <name evidence="2" type="ORF">PRUPE_1G340600</name>
</gene>
<evidence type="ECO:0000313" key="3">
    <source>
        <dbReference type="Proteomes" id="UP000006882"/>
    </source>
</evidence>
<dbReference type="SUPFAM" id="SSF143437">
    <property type="entry name" value="THUMP domain-like"/>
    <property type="match status" value="1"/>
</dbReference>
<protein>
    <recommendedName>
        <fullName evidence="4">THUMP domain-containing protein</fullName>
    </recommendedName>
</protein>
<sequence length="318" mass="34795">MGATLYCNQHPSLRLQRPFFSSPTLPLWLPHHLPHYFLFISAIINLSEREKSATKEAISLLAKYVQCFNRCSSEEEAVSKRRKLSKENTDGEEATANSGDAHDDVQEGPPLPPAKVDAEGDTSPLLSLVKLTKSGLLLFTFPKSTSPDVVDTVSKIMHSVESGSCGSPLWCHRIFPIQATCSLNEKELHEVVSKLVLQFLNNNQKLARPIKFAVGYNRRGVETELNTSKEASNAVVLLDRDKCFEIVASAVTGVVSDSVVDLKSPELAVLIELLPLSGVPKESLVVAVSVLPRNVVSVKPRLCIKALVSDTKTKGKKN</sequence>
<evidence type="ECO:0008006" key="4">
    <source>
        <dbReference type="Google" id="ProtNLM"/>
    </source>
</evidence>
<dbReference type="InterPro" id="IPR040183">
    <property type="entry name" value="THUMPD1-like"/>
</dbReference>
<reference evidence="2 3" key="1">
    <citation type="journal article" date="2013" name="Nat. Genet.">
        <title>The high-quality draft genome of peach (Prunus persica) identifies unique patterns of genetic diversity, domestication and genome evolution.</title>
        <authorList>
            <consortium name="International Peach Genome Initiative"/>
            <person name="Verde I."/>
            <person name="Abbott A.G."/>
            <person name="Scalabrin S."/>
            <person name="Jung S."/>
            <person name="Shu S."/>
            <person name="Marroni F."/>
            <person name="Zhebentyayeva T."/>
            <person name="Dettori M.T."/>
            <person name="Grimwood J."/>
            <person name="Cattonaro F."/>
            <person name="Zuccolo A."/>
            <person name="Rossini L."/>
            <person name="Jenkins J."/>
            <person name="Vendramin E."/>
            <person name="Meisel L.A."/>
            <person name="Decroocq V."/>
            <person name="Sosinski B."/>
            <person name="Prochnik S."/>
            <person name="Mitros T."/>
            <person name="Policriti A."/>
            <person name="Cipriani G."/>
            <person name="Dondini L."/>
            <person name="Ficklin S."/>
            <person name="Goodstein D.M."/>
            <person name="Xuan P."/>
            <person name="Del Fabbro C."/>
            <person name="Aramini V."/>
            <person name="Copetti D."/>
            <person name="Gonzalez S."/>
            <person name="Horner D.S."/>
            <person name="Falchi R."/>
            <person name="Lucas S."/>
            <person name="Mica E."/>
            <person name="Maldonado J."/>
            <person name="Lazzari B."/>
            <person name="Bielenberg D."/>
            <person name="Pirona R."/>
            <person name="Miculan M."/>
            <person name="Barakat A."/>
            <person name="Testolin R."/>
            <person name="Stella A."/>
            <person name="Tartarini S."/>
            <person name="Tonutti P."/>
            <person name="Arus P."/>
            <person name="Orellana A."/>
            <person name="Wells C."/>
            <person name="Main D."/>
            <person name="Vizzotto G."/>
            <person name="Silva H."/>
            <person name="Salamini F."/>
            <person name="Schmutz J."/>
            <person name="Morgante M."/>
            <person name="Rokhsar D.S."/>
        </authorList>
    </citation>
    <scope>NUCLEOTIDE SEQUENCE [LARGE SCALE GENOMIC DNA]</scope>
    <source>
        <strain evidence="3">cv. Nemared</strain>
    </source>
</reference>
<feature type="region of interest" description="Disordered" evidence="1">
    <location>
        <begin position="79"/>
        <end position="118"/>
    </location>
</feature>
<accession>A0A251R882</accession>
<dbReference type="PANTHER" id="PTHR13452:SF13">
    <property type="entry name" value="OS02G0672400 PROTEIN"/>
    <property type="match status" value="1"/>
</dbReference>
<name>A0A251R882_PRUPE</name>
<dbReference type="CDD" id="cd11717">
    <property type="entry name" value="THUMP_THUMPD1_like"/>
    <property type="match status" value="1"/>
</dbReference>
<dbReference type="AlphaFoldDB" id="A0A251R882"/>
<dbReference type="PANTHER" id="PTHR13452">
    <property type="entry name" value="THUMP DOMAIN CONTAINING PROTEIN 1-RELATED"/>
    <property type="match status" value="1"/>
</dbReference>
<organism evidence="2 3">
    <name type="scientific">Prunus persica</name>
    <name type="common">Peach</name>
    <name type="synonym">Amygdalus persica</name>
    <dbReference type="NCBI Taxonomy" id="3760"/>
    <lineage>
        <taxon>Eukaryota</taxon>
        <taxon>Viridiplantae</taxon>
        <taxon>Streptophyta</taxon>
        <taxon>Embryophyta</taxon>
        <taxon>Tracheophyta</taxon>
        <taxon>Spermatophyta</taxon>
        <taxon>Magnoliopsida</taxon>
        <taxon>eudicotyledons</taxon>
        <taxon>Gunneridae</taxon>
        <taxon>Pentapetalae</taxon>
        <taxon>rosids</taxon>
        <taxon>fabids</taxon>
        <taxon>Rosales</taxon>
        <taxon>Rosaceae</taxon>
        <taxon>Amygdaloideae</taxon>
        <taxon>Amygdaleae</taxon>
        <taxon>Prunus</taxon>
    </lineage>
</organism>
<evidence type="ECO:0000256" key="1">
    <source>
        <dbReference type="SAM" id="MobiDB-lite"/>
    </source>
</evidence>
<dbReference type="GO" id="GO:0006400">
    <property type="term" value="P:tRNA modification"/>
    <property type="evidence" value="ECO:0007669"/>
    <property type="project" value="InterPro"/>
</dbReference>
<dbReference type="GO" id="GO:0003723">
    <property type="term" value="F:RNA binding"/>
    <property type="evidence" value="ECO:0007669"/>
    <property type="project" value="InterPro"/>
</dbReference>
<keyword evidence="3" id="KW-1185">Reference proteome</keyword>